<evidence type="ECO:0000313" key="2">
    <source>
        <dbReference type="Proteomes" id="UP001198901"/>
    </source>
</evidence>
<name>A0ABS7XN14_9FLAO</name>
<evidence type="ECO:0000313" key="1">
    <source>
        <dbReference type="EMBL" id="MCA0131160.1"/>
    </source>
</evidence>
<organism evidence="1 2">
    <name type="scientific">Winogradskyella alexanderae</name>
    <dbReference type="NCBI Taxonomy" id="2877123"/>
    <lineage>
        <taxon>Bacteria</taxon>
        <taxon>Pseudomonadati</taxon>
        <taxon>Bacteroidota</taxon>
        <taxon>Flavobacteriia</taxon>
        <taxon>Flavobacteriales</taxon>
        <taxon>Flavobacteriaceae</taxon>
        <taxon>Winogradskyella</taxon>
    </lineage>
</organism>
<dbReference type="Proteomes" id="UP001198901">
    <property type="component" value="Unassembled WGS sequence"/>
</dbReference>
<sequence>MMRTYTDIALPCAVLGHNYHKLKDNSDQTSQIICKNCGIVVNTDLEGNFDHVHNPKTHIQGTLRKLYHLKLQFLKRSSHAS</sequence>
<accession>A0ABS7XN14</accession>
<keyword evidence="2" id="KW-1185">Reference proteome</keyword>
<comment type="caution">
    <text evidence="1">The sequence shown here is derived from an EMBL/GenBank/DDBJ whole genome shotgun (WGS) entry which is preliminary data.</text>
</comment>
<dbReference type="EMBL" id="JAIUJR010000001">
    <property type="protein sequence ID" value="MCA0131160.1"/>
    <property type="molecule type" value="Genomic_DNA"/>
</dbReference>
<reference evidence="2" key="1">
    <citation type="submission" date="2023-07" db="EMBL/GenBank/DDBJ databases">
        <authorList>
            <person name="Yue Y."/>
        </authorList>
    </citation>
    <scope>NUCLEOTIDE SEQUENCE [LARGE SCALE GENOMIC DNA]</scope>
    <source>
        <strain evidence="2">D23</strain>
    </source>
</reference>
<gene>
    <name evidence="1" type="ORF">LBU54_01085</name>
</gene>
<protein>
    <submittedName>
        <fullName evidence="1">Uncharacterized protein</fullName>
    </submittedName>
</protein>
<proteinExistence type="predicted"/>
<dbReference type="RefSeq" id="WP_224524287.1">
    <property type="nucleotide sequence ID" value="NZ_JAIUJR010000001.1"/>
</dbReference>